<keyword evidence="2" id="KW-1185">Reference proteome</keyword>
<dbReference type="RefSeq" id="XP_022299897.1">
    <property type="nucleotide sequence ID" value="XM_022444189.1"/>
</dbReference>
<protein>
    <submittedName>
        <fullName evidence="3">Uncharacterized protein LOC111108364</fullName>
    </submittedName>
</protein>
<dbReference type="OrthoDB" id="6108238at2759"/>
<feature type="chain" id="PRO_5034487943" evidence="1">
    <location>
        <begin position="19"/>
        <end position="235"/>
    </location>
</feature>
<sequence>MKSPGVVLFLSILGLGDAISGTTCPDGAIQIIKECIGNSLPSVQPSQRSIESEIEILRKACRDSSVTKASDCVKNVMDKCQGFTDEEQNVQRLFSHENIRKIGSYFCTNFDLYVNNIRCVTSQHRAAINCSRPQMESFRRKIIANSPIEVMILSSCLSHQVMTECLLDPVYANCGGSAAMFLEEVSTLNRPPLCQPLTPKYKHLQSDDPNVNGANSVTSATTWLSILSLILLINI</sequence>
<proteinExistence type="predicted"/>
<evidence type="ECO:0000313" key="3">
    <source>
        <dbReference type="RefSeq" id="XP_022299897.1"/>
    </source>
</evidence>
<evidence type="ECO:0000256" key="1">
    <source>
        <dbReference type="SAM" id="SignalP"/>
    </source>
</evidence>
<feature type="signal peptide" evidence="1">
    <location>
        <begin position="1"/>
        <end position="18"/>
    </location>
</feature>
<reference evidence="3" key="1">
    <citation type="submission" date="2025-08" db="UniProtKB">
        <authorList>
            <consortium name="RefSeq"/>
        </authorList>
    </citation>
    <scope>IDENTIFICATION</scope>
    <source>
        <tissue evidence="3">Whole sample</tissue>
    </source>
</reference>
<accession>A0A8B8B902</accession>
<keyword evidence="1" id="KW-0732">Signal</keyword>
<dbReference type="Proteomes" id="UP000694844">
    <property type="component" value="Chromosome 8"/>
</dbReference>
<organism evidence="2 3">
    <name type="scientific">Crassostrea virginica</name>
    <name type="common">Eastern oyster</name>
    <dbReference type="NCBI Taxonomy" id="6565"/>
    <lineage>
        <taxon>Eukaryota</taxon>
        <taxon>Metazoa</taxon>
        <taxon>Spiralia</taxon>
        <taxon>Lophotrochozoa</taxon>
        <taxon>Mollusca</taxon>
        <taxon>Bivalvia</taxon>
        <taxon>Autobranchia</taxon>
        <taxon>Pteriomorphia</taxon>
        <taxon>Ostreida</taxon>
        <taxon>Ostreoidea</taxon>
        <taxon>Ostreidae</taxon>
        <taxon>Crassostrea</taxon>
    </lineage>
</organism>
<dbReference type="AlphaFoldDB" id="A0A8B8B902"/>
<dbReference type="KEGG" id="cvn:111108364"/>
<dbReference type="GeneID" id="111108364"/>
<gene>
    <name evidence="3" type="primary">LOC111108364</name>
</gene>
<name>A0A8B8B902_CRAVI</name>
<evidence type="ECO:0000313" key="2">
    <source>
        <dbReference type="Proteomes" id="UP000694844"/>
    </source>
</evidence>